<proteinExistence type="predicted"/>
<evidence type="ECO:0000313" key="2">
    <source>
        <dbReference type="Proteomes" id="UP000237105"/>
    </source>
</evidence>
<evidence type="ECO:0000313" key="1">
    <source>
        <dbReference type="EMBL" id="PON32521.1"/>
    </source>
</evidence>
<sequence length="64" mass="7033">MAPYINKYSTRVSRTLTIIGPGLLALNPCGLREWARLNAQALQEPWAIVCVIGSSPGPFLYWAS</sequence>
<keyword evidence="2" id="KW-1185">Reference proteome</keyword>
<dbReference type="Proteomes" id="UP000237105">
    <property type="component" value="Unassembled WGS sequence"/>
</dbReference>
<name>A0A2P5A7J6_PARAD</name>
<organism evidence="1 2">
    <name type="scientific">Parasponia andersonii</name>
    <name type="common">Sponia andersonii</name>
    <dbReference type="NCBI Taxonomy" id="3476"/>
    <lineage>
        <taxon>Eukaryota</taxon>
        <taxon>Viridiplantae</taxon>
        <taxon>Streptophyta</taxon>
        <taxon>Embryophyta</taxon>
        <taxon>Tracheophyta</taxon>
        <taxon>Spermatophyta</taxon>
        <taxon>Magnoliopsida</taxon>
        <taxon>eudicotyledons</taxon>
        <taxon>Gunneridae</taxon>
        <taxon>Pentapetalae</taxon>
        <taxon>rosids</taxon>
        <taxon>fabids</taxon>
        <taxon>Rosales</taxon>
        <taxon>Cannabaceae</taxon>
        <taxon>Parasponia</taxon>
    </lineage>
</organism>
<dbReference type="OrthoDB" id="10469945at2759"/>
<dbReference type="EMBL" id="JXTB01000808">
    <property type="protein sequence ID" value="PON32521.1"/>
    <property type="molecule type" value="Genomic_DNA"/>
</dbReference>
<comment type="caution">
    <text evidence="1">The sequence shown here is derived from an EMBL/GenBank/DDBJ whole genome shotgun (WGS) entry which is preliminary data.</text>
</comment>
<gene>
    <name evidence="1" type="ORF">PanWU01x14_360610</name>
</gene>
<reference evidence="2" key="1">
    <citation type="submission" date="2016-06" db="EMBL/GenBank/DDBJ databases">
        <title>Parallel loss of symbiosis genes in relatives of nitrogen-fixing non-legume Parasponia.</title>
        <authorList>
            <person name="Van Velzen R."/>
            <person name="Holmer R."/>
            <person name="Bu F."/>
            <person name="Rutten L."/>
            <person name="Van Zeijl A."/>
            <person name="Liu W."/>
            <person name="Santuari L."/>
            <person name="Cao Q."/>
            <person name="Sharma T."/>
            <person name="Shen D."/>
            <person name="Roswanjaya Y."/>
            <person name="Wardhani T."/>
            <person name="Kalhor M.S."/>
            <person name="Jansen J."/>
            <person name="Van den Hoogen J."/>
            <person name="Gungor B."/>
            <person name="Hartog M."/>
            <person name="Hontelez J."/>
            <person name="Verver J."/>
            <person name="Yang W.-C."/>
            <person name="Schijlen E."/>
            <person name="Repin R."/>
            <person name="Schilthuizen M."/>
            <person name="Schranz E."/>
            <person name="Heidstra R."/>
            <person name="Miyata K."/>
            <person name="Fedorova E."/>
            <person name="Kohlen W."/>
            <person name="Bisseling T."/>
            <person name="Smit S."/>
            <person name="Geurts R."/>
        </authorList>
    </citation>
    <scope>NUCLEOTIDE SEQUENCE [LARGE SCALE GENOMIC DNA]</scope>
    <source>
        <strain evidence="2">cv. WU1-14</strain>
    </source>
</reference>
<accession>A0A2P5A7J6</accession>
<protein>
    <submittedName>
        <fullName evidence="1">Uncharacterized protein</fullName>
    </submittedName>
</protein>
<dbReference type="AlphaFoldDB" id="A0A2P5A7J6"/>